<feature type="domain" description="Sugar fermentation stimulation protein C-terminal" evidence="1">
    <location>
        <begin position="93"/>
        <end position="230"/>
    </location>
</feature>
<dbReference type="GeneID" id="78819530"/>
<evidence type="ECO:0000313" key="4">
    <source>
        <dbReference type="Proteomes" id="UP001596432"/>
    </source>
</evidence>
<reference evidence="3 4" key="1">
    <citation type="journal article" date="2019" name="Int. J. Syst. Evol. Microbiol.">
        <title>The Global Catalogue of Microorganisms (GCM) 10K type strain sequencing project: providing services to taxonomists for standard genome sequencing and annotation.</title>
        <authorList>
            <consortium name="The Broad Institute Genomics Platform"/>
            <consortium name="The Broad Institute Genome Sequencing Center for Infectious Disease"/>
            <person name="Wu L."/>
            <person name="Ma J."/>
        </authorList>
    </citation>
    <scope>NUCLEOTIDE SEQUENCE [LARGE SCALE GENOMIC DNA]</scope>
    <source>
        <strain evidence="3 4">XZYJT29</strain>
    </source>
</reference>
<comment type="caution">
    <text evidence="3">The sequence shown here is derived from an EMBL/GenBank/DDBJ whole genome shotgun (WGS) entry which is preliminary data.</text>
</comment>
<protein>
    <submittedName>
        <fullName evidence="3">DNA/RNA nuclease SfsA</fullName>
    </submittedName>
</protein>
<dbReference type="RefSeq" id="WP_274324873.1">
    <property type="nucleotide sequence ID" value="NZ_CP118158.1"/>
</dbReference>
<dbReference type="Pfam" id="PF17746">
    <property type="entry name" value="SfsA_N"/>
    <property type="match status" value="1"/>
</dbReference>
<dbReference type="Gene3D" id="3.40.1350.60">
    <property type="match status" value="1"/>
</dbReference>
<feature type="domain" description="SfsA N-terminal OB" evidence="2">
    <location>
        <begin position="18"/>
        <end position="78"/>
    </location>
</feature>
<dbReference type="InterPro" id="IPR041465">
    <property type="entry name" value="SfsA_N"/>
</dbReference>
<dbReference type="EMBL" id="JBHTAS010000001">
    <property type="protein sequence ID" value="MFC7139278.1"/>
    <property type="molecule type" value="Genomic_DNA"/>
</dbReference>
<sequence length="245" mass="27170">MTDPLRSRDGDPVTGEFVERENRFVIRVDFGDEVGDAYLGDPGKLRNVLVPGYEVLCDPVDDPDRATDYDAIAIRVDGDDGSDPVQVSLRAALANDLFFEALDAGHLPAFDWADAVTAEPSLPDHGRADFRLESADGDRTAYVEVKSTTHVDDAVAKFPDRPTERGRRHLRSLESLVADGVEAHLVFVVQRPDVERWEPFREVDPEFADLLAQVADAGVEVHALVTEFDPPHYSLHRTDLPVKLD</sequence>
<dbReference type="InterPro" id="IPR005224">
    <property type="entry name" value="SfsA"/>
</dbReference>
<dbReference type="PANTHER" id="PTHR30545:SF2">
    <property type="entry name" value="SUGAR FERMENTATION STIMULATION PROTEIN A"/>
    <property type="match status" value="1"/>
</dbReference>
<gene>
    <name evidence="3" type="primary">sfsA</name>
    <name evidence="3" type="ORF">ACFQMA_05425</name>
</gene>
<accession>A0ABD5XVU8</accession>
<evidence type="ECO:0000313" key="3">
    <source>
        <dbReference type="EMBL" id="MFC7139278.1"/>
    </source>
</evidence>
<name>A0ABD5XVU8_9EURY</name>
<evidence type="ECO:0000259" key="1">
    <source>
        <dbReference type="Pfam" id="PF03749"/>
    </source>
</evidence>
<organism evidence="3 4">
    <name type="scientific">Halosimplex aquaticum</name>
    <dbReference type="NCBI Taxonomy" id="3026162"/>
    <lineage>
        <taxon>Archaea</taxon>
        <taxon>Methanobacteriati</taxon>
        <taxon>Methanobacteriota</taxon>
        <taxon>Stenosarchaea group</taxon>
        <taxon>Halobacteria</taxon>
        <taxon>Halobacteriales</taxon>
        <taxon>Haloarculaceae</taxon>
        <taxon>Halosimplex</taxon>
    </lineage>
</organism>
<dbReference type="Proteomes" id="UP001596432">
    <property type="component" value="Unassembled WGS sequence"/>
</dbReference>
<evidence type="ECO:0000259" key="2">
    <source>
        <dbReference type="Pfam" id="PF17746"/>
    </source>
</evidence>
<dbReference type="CDD" id="cd22359">
    <property type="entry name" value="SfsA-like_bacterial"/>
    <property type="match status" value="1"/>
</dbReference>
<dbReference type="PANTHER" id="PTHR30545">
    <property type="entry name" value="SUGAR FERMENTATION STIMULATION PROTEIN A"/>
    <property type="match status" value="1"/>
</dbReference>
<dbReference type="Gene3D" id="2.40.50.580">
    <property type="match status" value="1"/>
</dbReference>
<dbReference type="AlphaFoldDB" id="A0ABD5XVU8"/>
<keyword evidence="4" id="KW-1185">Reference proteome</keyword>
<dbReference type="NCBIfam" id="TIGR00230">
    <property type="entry name" value="sfsA"/>
    <property type="match status" value="1"/>
</dbReference>
<dbReference type="Pfam" id="PF03749">
    <property type="entry name" value="SfsA"/>
    <property type="match status" value="1"/>
</dbReference>
<proteinExistence type="predicted"/>
<dbReference type="InterPro" id="IPR040452">
    <property type="entry name" value="SfsA_C"/>
</dbReference>